<accession>A0AAN5IDU1</accession>
<comment type="caution">
    <text evidence="1">The sequence shown here is derived from an EMBL/GenBank/DDBJ whole genome shotgun (WGS) entry which is preliminary data.</text>
</comment>
<organism evidence="1 2">
    <name type="scientific">Pristionchus mayeri</name>
    <dbReference type="NCBI Taxonomy" id="1317129"/>
    <lineage>
        <taxon>Eukaryota</taxon>
        <taxon>Metazoa</taxon>
        <taxon>Ecdysozoa</taxon>
        <taxon>Nematoda</taxon>
        <taxon>Chromadorea</taxon>
        <taxon>Rhabditida</taxon>
        <taxon>Rhabditina</taxon>
        <taxon>Diplogasteromorpha</taxon>
        <taxon>Diplogasteroidea</taxon>
        <taxon>Neodiplogasteridae</taxon>
        <taxon>Pristionchus</taxon>
    </lineage>
</organism>
<feature type="non-terminal residue" evidence="1">
    <location>
        <position position="189"/>
    </location>
</feature>
<sequence length="189" mass="21985">EEEIQKRLAVDDDHEEPPVVRPRKRTILNIINRYDEDLDERDHNLKEDSPVPSFAANGWDQELMEMKNMEYEPRPNDEGIPELAEDALKIANSPVYVRDIHDRGLSPFDEITTQKRLLDLGNESNIQRTDDDNVPARKRMILNTLIGENVVGESEGRVTRSRVTVFKCPHWPCSVTQTIWENFLNHLEE</sequence>
<dbReference type="AlphaFoldDB" id="A0AAN5IDU1"/>
<dbReference type="EMBL" id="BTRK01000006">
    <property type="protein sequence ID" value="GMR60390.1"/>
    <property type="molecule type" value="Genomic_DNA"/>
</dbReference>
<keyword evidence="2" id="KW-1185">Reference proteome</keyword>
<evidence type="ECO:0000313" key="1">
    <source>
        <dbReference type="EMBL" id="GMR60390.1"/>
    </source>
</evidence>
<dbReference type="Proteomes" id="UP001328107">
    <property type="component" value="Unassembled WGS sequence"/>
</dbReference>
<proteinExistence type="predicted"/>
<gene>
    <name evidence="1" type="ORF">PMAYCL1PPCAC_30585</name>
</gene>
<feature type="non-terminal residue" evidence="1">
    <location>
        <position position="1"/>
    </location>
</feature>
<reference evidence="2" key="1">
    <citation type="submission" date="2022-10" db="EMBL/GenBank/DDBJ databases">
        <title>Genome assembly of Pristionchus species.</title>
        <authorList>
            <person name="Yoshida K."/>
            <person name="Sommer R.J."/>
        </authorList>
    </citation>
    <scope>NUCLEOTIDE SEQUENCE [LARGE SCALE GENOMIC DNA]</scope>
    <source>
        <strain evidence="2">RS5460</strain>
    </source>
</reference>
<protein>
    <submittedName>
        <fullName evidence="1">Uncharacterized protein</fullName>
    </submittedName>
</protein>
<name>A0AAN5IDU1_9BILA</name>
<evidence type="ECO:0000313" key="2">
    <source>
        <dbReference type="Proteomes" id="UP001328107"/>
    </source>
</evidence>